<dbReference type="PROSITE" id="PS00108">
    <property type="entry name" value="PROTEIN_KINASE_ST"/>
    <property type="match status" value="1"/>
</dbReference>
<dbReference type="InterPro" id="IPR000719">
    <property type="entry name" value="Prot_kinase_dom"/>
</dbReference>
<dbReference type="Gene3D" id="1.10.510.10">
    <property type="entry name" value="Transferase(Phosphotransferase) domain 1"/>
    <property type="match status" value="1"/>
</dbReference>
<evidence type="ECO:0000256" key="17">
    <source>
        <dbReference type="SAM" id="Phobius"/>
    </source>
</evidence>
<feature type="binding site" evidence="16">
    <location>
        <position position="220"/>
    </location>
    <ligand>
        <name>ATP</name>
        <dbReference type="ChEBI" id="CHEBI:30616"/>
    </ligand>
</feature>
<dbReference type="SMART" id="SM00220">
    <property type="entry name" value="S_TKc"/>
    <property type="match status" value="1"/>
</dbReference>
<dbReference type="Pfam" id="PF11721">
    <property type="entry name" value="Malectin"/>
    <property type="match status" value="1"/>
</dbReference>
<dbReference type="GO" id="GO:0004674">
    <property type="term" value="F:protein serine/threonine kinase activity"/>
    <property type="evidence" value="ECO:0007669"/>
    <property type="project" value="UniProtKB-KW"/>
</dbReference>
<protein>
    <recommendedName>
        <fullName evidence="2">non-specific serine/threonine protein kinase</fullName>
        <ecNumber evidence="2">2.7.11.1</ecNumber>
    </recommendedName>
</protein>
<evidence type="ECO:0000256" key="15">
    <source>
        <dbReference type="ARBA" id="ARBA00023180"/>
    </source>
</evidence>
<feature type="transmembrane region" description="Helical" evidence="17">
    <location>
        <begin position="134"/>
        <end position="156"/>
    </location>
</feature>
<feature type="domain" description="Protein kinase" evidence="18">
    <location>
        <begin position="192"/>
        <end position="476"/>
    </location>
</feature>
<keyword evidence="8" id="KW-0677">Repeat</keyword>
<organism evidence="19 20">
    <name type="scientific">Lolium multiflorum</name>
    <name type="common">Italian ryegrass</name>
    <name type="synonym">Lolium perenne subsp. multiflorum</name>
    <dbReference type="NCBI Taxonomy" id="4521"/>
    <lineage>
        <taxon>Eukaryota</taxon>
        <taxon>Viridiplantae</taxon>
        <taxon>Streptophyta</taxon>
        <taxon>Embryophyta</taxon>
        <taxon>Tracheophyta</taxon>
        <taxon>Spermatophyta</taxon>
        <taxon>Magnoliopsida</taxon>
        <taxon>Liliopsida</taxon>
        <taxon>Poales</taxon>
        <taxon>Poaceae</taxon>
        <taxon>BOP clade</taxon>
        <taxon>Pooideae</taxon>
        <taxon>Poodae</taxon>
        <taxon>Poeae</taxon>
        <taxon>Poeae Chloroplast Group 2 (Poeae type)</taxon>
        <taxon>Loliodinae</taxon>
        <taxon>Loliinae</taxon>
        <taxon>Lolium</taxon>
    </lineage>
</organism>
<reference evidence="19" key="1">
    <citation type="submission" date="2023-07" db="EMBL/GenBank/DDBJ databases">
        <title>A chromosome-level genome assembly of Lolium multiflorum.</title>
        <authorList>
            <person name="Chen Y."/>
            <person name="Copetti D."/>
            <person name="Kolliker R."/>
            <person name="Studer B."/>
        </authorList>
    </citation>
    <scope>NUCLEOTIDE SEQUENCE</scope>
    <source>
        <strain evidence="19">02402/16</strain>
        <tissue evidence="19">Leaf</tissue>
    </source>
</reference>
<dbReference type="SUPFAM" id="SSF56112">
    <property type="entry name" value="Protein kinase-like (PK-like)"/>
    <property type="match status" value="1"/>
</dbReference>
<evidence type="ECO:0000256" key="11">
    <source>
        <dbReference type="ARBA" id="ARBA00022840"/>
    </source>
</evidence>
<dbReference type="CDD" id="cd14066">
    <property type="entry name" value="STKc_IRAK"/>
    <property type="match status" value="1"/>
</dbReference>
<dbReference type="GO" id="GO:0005886">
    <property type="term" value="C:plasma membrane"/>
    <property type="evidence" value="ECO:0007669"/>
    <property type="project" value="TreeGrafter"/>
</dbReference>
<dbReference type="InterPro" id="IPR051824">
    <property type="entry name" value="LRR_Rcpt-Like_S/T_Kinase"/>
</dbReference>
<keyword evidence="9 16" id="KW-0547">Nucleotide-binding</keyword>
<dbReference type="FunFam" id="1.10.510.10:FF:000044">
    <property type="entry name" value="Putative LRR receptor-like serine/threonine-protein kinase"/>
    <property type="match status" value="1"/>
</dbReference>
<dbReference type="EC" id="2.7.11.1" evidence="2"/>
<keyword evidence="4" id="KW-0597">Phosphoprotein</keyword>
<dbReference type="FunFam" id="3.30.200.20:FF:000140">
    <property type="entry name" value="Leucine-rich repeat receptor-like protein kinase"/>
    <property type="match status" value="1"/>
</dbReference>
<keyword evidence="7" id="KW-0732">Signal</keyword>
<keyword evidence="12 17" id="KW-1133">Transmembrane helix</keyword>
<dbReference type="AlphaFoldDB" id="A0AAD8WUX2"/>
<dbReference type="InterPro" id="IPR021720">
    <property type="entry name" value="Malectin_dom"/>
</dbReference>
<keyword evidence="20" id="KW-1185">Reference proteome</keyword>
<dbReference type="PROSITE" id="PS00107">
    <property type="entry name" value="PROTEIN_KINASE_ATP"/>
    <property type="match status" value="1"/>
</dbReference>
<dbReference type="GO" id="GO:0005524">
    <property type="term" value="F:ATP binding"/>
    <property type="evidence" value="ECO:0007669"/>
    <property type="project" value="UniProtKB-UniRule"/>
</dbReference>
<dbReference type="EMBL" id="JAUUTY010000002">
    <property type="protein sequence ID" value="KAK1681827.1"/>
    <property type="molecule type" value="Genomic_DNA"/>
</dbReference>
<dbReference type="Proteomes" id="UP001231189">
    <property type="component" value="Unassembled WGS sequence"/>
</dbReference>
<evidence type="ECO:0000256" key="8">
    <source>
        <dbReference type="ARBA" id="ARBA00022737"/>
    </source>
</evidence>
<evidence type="ECO:0000256" key="3">
    <source>
        <dbReference type="ARBA" id="ARBA00022527"/>
    </source>
</evidence>
<keyword evidence="5" id="KW-0808">Transferase</keyword>
<evidence type="ECO:0000256" key="12">
    <source>
        <dbReference type="ARBA" id="ARBA00022989"/>
    </source>
</evidence>
<keyword evidence="10" id="KW-0418">Kinase</keyword>
<evidence type="ECO:0000256" key="10">
    <source>
        <dbReference type="ARBA" id="ARBA00022777"/>
    </source>
</evidence>
<dbReference type="InterPro" id="IPR008271">
    <property type="entry name" value="Ser/Thr_kinase_AS"/>
</dbReference>
<proteinExistence type="predicted"/>
<evidence type="ECO:0000256" key="1">
    <source>
        <dbReference type="ARBA" id="ARBA00004167"/>
    </source>
</evidence>
<keyword evidence="13 17" id="KW-0472">Membrane</keyword>
<evidence type="ECO:0000256" key="6">
    <source>
        <dbReference type="ARBA" id="ARBA00022692"/>
    </source>
</evidence>
<evidence type="ECO:0000256" key="7">
    <source>
        <dbReference type="ARBA" id="ARBA00022729"/>
    </source>
</evidence>
<evidence type="ECO:0000313" key="20">
    <source>
        <dbReference type="Proteomes" id="UP001231189"/>
    </source>
</evidence>
<dbReference type="PANTHER" id="PTHR48006">
    <property type="entry name" value="LEUCINE-RICH REPEAT-CONTAINING PROTEIN DDB_G0281931-RELATED"/>
    <property type="match status" value="1"/>
</dbReference>
<evidence type="ECO:0000256" key="9">
    <source>
        <dbReference type="ARBA" id="ARBA00022741"/>
    </source>
</evidence>
<evidence type="ECO:0000256" key="2">
    <source>
        <dbReference type="ARBA" id="ARBA00012513"/>
    </source>
</evidence>
<dbReference type="Gene3D" id="3.30.200.20">
    <property type="entry name" value="Phosphorylase Kinase, domain 1"/>
    <property type="match status" value="1"/>
</dbReference>
<evidence type="ECO:0000256" key="16">
    <source>
        <dbReference type="PROSITE-ProRule" id="PRU10141"/>
    </source>
</evidence>
<dbReference type="Gene3D" id="2.60.120.430">
    <property type="entry name" value="Galactose-binding lectin"/>
    <property type="match status" value="1"/>
</dbReference>
<evidence type="ECO:0000256" key="5">
    <source>
        <dbReference type="ARBA" id="ARBA00022679"/>
    </source>
</evidence>
<evidence type="ECO:0000256" key="14">
    <source>
        <dbReference type="ARBA" id="ARBA00023170"/>
    </source>
</evidence>
<comment type="caution">
    <text evidence="19">The sequence shown here is derived from an EMBL/GenBank/DDBJ whole genome shotgun (WGS) entry which is preliminary data.</text>
</comment>
<keyword evidence="6 17" id="KW-0812">Transmembrane</keyword>
<accession>A0AAD8WUX2</accession>
<keyword evidence="15" id="KW-0325">Glycoprotein</keyword>
<dbReference type="InterPro" id="IPR011009">
    <property type="entry name" value="Kinase-like_dom_sf"/>
</dbReference>
<gene>
    <name evidence="19" type="ORF">QYE76_042675</name>
</gene>
<name>A0AAD8WUX2_LOLMU</name>
<evidence type="ECO:0000256" key="13">
    <source>
        <dbReference type="ARBA" id="ARBA00023136"/>
    </source>
</evidence>
<dbReference type="PROSITE" id="PS50011">
    <property type="entry name" value="PROTEIN_KINASE_DOM"/>
    <property type="match status" value="1"/>
</dbReference>
<dbReference type="Pfam" id="PF00069">
    <property type="entry name" value="Pkinase"/>
    <property type="match status" value="1"/>
</dbReference>
<keyword evidence="14" id="KW-0675">Receptor</keyword>
<keyword evidence="3" id="KW-0723">Serine/threonine-protein kinase</keyword>
<keyword evidence="11 16" id="KW-0067">ATP-binding</keyword>
<evidence type="ECO:0000259" key="18">
    <source>
        <dbReference type="PROSITE" id="PS50011"/>
    </source>
</evidence>
<sequence length="521" mass="58264">MSASSLRYYGIGLENGNYTVTLEFAEFESPDPVAWKNRGRRVFDIYLQGERKEQNFDIKKAAGGKSYVAVKKQYFVLVVKNFLEIHLFWAGKGTCCIPTQGYYGPAISAFSVTPNFSPTVYNFVAKKKHSKTGVIVGAILGGAVLGLLAFAGIFVWRQKRRKQSLEQKELYNIVGRPNVFSYGELRLATENFSSNNLLGQGGYGQVYKGKLTDGRFVAVKQLSETSHQGKKEFATEIETISKVQHRNLVKLYGCCLEGNKPLLVYEYMENGSLDHALFGKGNSNLDWPTRFEICLGIARGLAYLHEESSIRVVHRDIKASNVLLDGNLNPKISDFGLAKLYDEQETHVSTKVAGTFGYLAPEYAMRGHVTEKIDVFAFGIVVLETLAGRPNYYTTEDQKKIYIFEWVWELYEDNHPLDMLDPRLKEFDTEEVLRAIKVALVCIQGSPHQRPSMSRVVAILTGDVEAPNNVAKPSYITEWQVKGNGDTTLMSSEPNELSSLASSTGLVQLPFVGSFINEEGR</sequence>
<dbReference type="PANTHER" id="PTHR48006:SF41">
    <property type="entry name" value="OS04G0616500 PROTEIN"/>
    <property type="match status" value="1"/>
</dbReference>
<dbReference type="InterPro" id="IPR017441">
    <property type="entry name" value="Protein_kinase_ATP_BS"/>
</dbReference>
<evidence type="ECO:0000313" key="19">
    <source>
        <dbReference type="EMBL" id="KAK1681827.1"/>
    </source>
</evidence>
<evidence type="ECO:0000256" key="4">
    <source>
        <dbReference type="ARBA" id="ARBA00022553"/>
    </source>
</evidence>
<comment type="subcellular location">
    <subcellularLocation>
        <location evidence="1">Membrane</location>
        <topology evidence="1">Single-pass membrane protein</topology>
    </subcellularLocation>
</comment>